<evidence type="ECO:0000313" key="4">
    <source>
        <dbReference type="Proteomes" id="UP001443914"/>
    </source>
</evidence>
<dbReference type="Gene3D" id="1.25.40.10">
    <property type="entry name" value="Tetratricopeptide repeat domain"/>
    <property type="match status" value="5"/>
</dbReference>
<dbReference type="GO" id="GO:0003723">
    <property type="term" value="F:RNA binding"/>
    <property type="evidence" value="ECO:0007669"/>
    <property type="project" value="InterPro"/>
</dbReference>
<dbReference type="InterPro" id="IPR002885">
    <property type="entry name" value="PPR_rpt"/>
</dbReference>
<dbReference type="GO" id="GO:0009451">
    <property type="term" value="P:RNA modification"/>
    <property type="evidence" value="ECO:0007669"/>
    <property type="project" value="InterPro"/>
</dbReference>
<sequence>MQLFKHHTLPTTFVDFRALATHYATQLKLCYPPDPTSFSRVRIIHAHIITSGFISRGCILVSLINVYCKHRKVKYARRLFDEMPQPSIVASTTMVSAYCSLGNLKESRRIFDEIPVCVRDVVCYNAMITGYNDNGDGTSAVRLFWEMLRDGVRLDHFTYSAVLSALSLIADDSRQCHQLHCAVVKSGLGHSTPVLNSLMSLYVKCVCSPSVVSSSLLGEARKLFDEMEKKDDLTLTTMITGYSRNDDLASARQVFDSTTEKPVAVWNAMISGYVHHGLYLDAFELFTRMNVEGTLHDEYTYANVLGACASFGLFGLGKEIHARILRKELKDNVRLPSSISNALVTLYYKSGKIDEARHIFEEMPVKNIISWNSMLTGYVTAGQVLEAKNVFSRMPEKNHLTWTVMIAAYAQNELGEEGVRLLNQMRHEGFQPCDFCYAGAVTACSNLVALGQGRQLHSQVICLGHESSISVGNALITMYGRCGSVEDSHLIFTTMNSVDSVSWNAMIAAFGLHGHGAQALKLFQQMLEVGILPDRITFLTILTACSHAGLVHEGRRHFDSMRKYQIVPGEDHYTRMIDLFCRAGKFSEAEELINTMPFEPKAPILEAMLAGCQIHGNLDLGCKIAKKLLNLIPENDGAYILLSNIYAAAGQWNDVARVRALMRDRGVKKEPACSQWQILG</sequence>
<dbReference type="InterPro" id="IPR046960">
    <property type="entry name" value="PPR_At4g14850-like_plant"/>
</dbReference>
<keyword evidence="1" id="KW-0677">Repeat</keyword>
<feature type="repeat" description="PPR" evidence="2">
    <location>
        <begin position="398"/>
        <end position="432"/>
    </location>
</feature>
<feature type="repeat" description="PPR" evidence="2">
    <location>
        <begin position="120"/>
        <end position="154"/>
    </location>
</feature>
<dbReference type="FunFam" id="1.25.40.10:FF:001093">
    <property type="entry name" value="Pentatricopeptide repeat-containing protein At2g34400"/>
    <property type="match status" value="1"/>
</dbReference>
<dbReference type="PANTHER" id="PTHR47926:SF541">
    <property type="entry name" value="DYW DOMAIN-CONTAINING PROTEIN"/>
    <property type="match status" value="1"/>
</dbReference>
<evidence type="ECO:0008006" key="5">
    <source>
        <dbReference type="Google" id="ProtNLM"/>
    </source>
</evidence>
<dbReference type="NCBIfam" id="TIGR00756">
    <property type="entry name" value="PPR"/>
    <property type="match status" value="7"/>
</dbReference>
<dbReference type="SUPFAM" id="SSF48452">
    <property type="entry name" value="TPR-like"/>
    <property type="match status" value="1"/>
</dbReference>
<organism evidence="3 4">
    <name type="scientific">Saponaria officinalis</name>
    <name type="common">Common soapwort</name>
    <name type="synonym">Lychnis saponaria</name>
    <dbReference type="NCBI Taxonomy" id="3572"/>
    <lineage>
        <taxon>Eukaryota</taxon>
        <taxon>Viridiplantae</taxon>
        <taxon>Streptophyta</taxon>
        <taxon>Embryophyta</taxon>
        <taxon>Tracheophyta</taxon>
        <taxon>Spermatophyta</taxon>
        <taxon>Magnoliopsida</taxon>
        <taxon>eudicotyledons</taxon>
        <taxon>Gunneridae</taxon>
        <taxon>Pentapetalae</taxon>
        <taxon>Caryophyllales</taxon>
        <taxon>Caryophyllaceae</taxon>
        <taxon>Caryophylleae</taxon>
        <taxon>Saponaria</taxon>
    </lineage>
</organism>
<dbReference type="Pfam" id="PF01535">
    <property type="entry name" value="PPR"/>
    <property type="match status" value="7"/>
</dbReference>
<protein>
    <recommendedName>
        <fullName evidence="5">Pentatricopeptide repeat-containing protein</fullName>
    </recommendedName>
</protein>
<dbReference type="InterPro" id="IPR011990">
    <property type="entry name" value="TPR-like_helical_dom_sf"/>
</dbReference>
<dbReference type="PROSITE" id="PS51375">
    <property type="entry name" value="PPR"/>
    <property type="match status" value="7"/>
</dbReference>
<feature type="repeat" description="PPR" evidence="2">
    <location>
        <begin position="499"/>
        <end position="533"/>
    </location>
</feature>
<dbReference type="PANTHER" id="PTHR47926">
    <property type="entry name" value="PENTATRICOPEPTIDE REPEAT-CONTAINING PROTEIN"/>
    <property type="match status" value="1"/>
</dbReference>
<dbReference type="Pfam" id="PF13041">
    <property type="entry name" value="PPR_2"/>
    <property type="match status" value="3"/>
</dbReference>
<gene>
    <name evidence="3" type="ORF">RND81_03G239700</name>
</gene>
<dbReference type="InterPro" id="IPR046848">
    <property type="entry name" value="E_motif"/>
</dbReference>
<reference evidence="3" key="1">
    <citation type="submission" date="2024-03" db="EMBL/GenBank/DDBJ databases">
        <title>WGS assembly of Saponaria officinalis var. Norfolk2.</title>
        <authorList>
            <person name="Jenkins J."/>
            <person name="Shu S."/>
            <person name="Grimwood J."/>
            <person name="Barry K."/>
            <person name="Goodstein D."/>
            <person name="Schmutz J."/>
            <person name="Leebens-Mack J."/>
            <person name="Osbourn A."/>
        </authorList>
    </citation>
    <scope>NUCLEOTIDE SEQUENCE [LARGE SCALE GENOMIC DNA]</scope>
    <source>
        <strain evidence="3">JIC</strain>
    </source>
</reference>
<dbReference type="Proteomes" id="UP001443914">
    <property type="component" value="Unassembled WGS sequence"/>
</dbReference>
<proteinExistence type="predicted"/>
<evidence type="ECO:0000313" key="3">
    <source>
        <dbReference type="EMBL" id="KAK9743442.1"/>
    </source>
</evidence>
<feature type="repeat" description="PPR" evidence="2">
    <location>
        <begin position="569"/>
        <end position="603"/>
    </location>
</feature>
<comment type="caution">
    <text evidence="3">The sequence shown here is derived from an EMBL/GenBank/DDBJ whole genome shotgun (WGS) entry which is preliminary data.</text>
</comment>
<evidence type="ECO:0000256" key="1">
    <source>
        <dbReference type="ARBA" id="ARBA00022737"/>
    </source>
</evidence>
<dbReference type="Pfam" id="PF20431">
    <property type="entry name" value="E_motif"/>
    <property type="match status" value="1"/>
</dbReference>
<accession>A0AAW1MCH0</accession>
<keyword evidence="4" id="KW-1185">Reference proteome</keyword>
<feature type="repeat" description="PPR" evidence="2">
    <location>
        <begin position="262"/>
        <end position="296"/>
    </location>
</feature>
<name>A0AAW1MCH0_SAPOF</name>
<dbReference type="AlphaFoldDB" id="A0AAW1MCH0"/>
<feature type="repeat" description="PPR" evidence="2">
    <location>
        <begin position="534"/>
        <end position="568"/>
    </location>
</feature>
<feature type="repeat" description="PPR" evidence="2">
    <location>
        <begin position="367"/>
        <end position="397"/>
    </location>
</feature>
<dbReference type="EMBL" id="JBDFQZ010000003">
    <property type="protein sequence ID" value="KAK9743442.1"/>
    <property type="molecule type" value="Genomic_DNA"/>
</dbReference>
<evidence type="ECO:0000256" key="2">
    <source>
        <dbReference type="PROSITE-ProRule" id="PRU00708"/>
    </source>
</evidence>